<keyword evidence="1" id="KW-0812">Transmembrane</keyword>
<proteinExistence type="predicted"/>
<accession>A0A919R287</accession>
<keyword evidence="4" id="KW-1185">Reference proteome</keyword>
<dbReference type="InterPro" id="IPR012551">
    <property type="entry name" value="DUF1707_SHOCT-like"/>
</dbReference>
<protein>
    <recommendedName>
        <fullName evidence="2">DUF1707 domain-containing protein</fullName>
    </recommendedName>
</protein>
<dbReference type="PANTHER" id="PTHR40763">
    <property type="entry name" value="MEMBRANE PROTEIN-RELATED"/>
    <property type="match status" value="1"/>
</dbReference>
<dbReference type="Pfam" id="PF08044">
    <property type="entry name" value="DUF1707"/>
    <property type="match status" value="1"/>
</dbReference>
<dbReference type="AlphaFoldDB" id="A0A919R287"/>
<comment type="caution">
    <text evidence="3">The sequence shown here is derived from an EMBL/GenBank/DDBJ whole genome shotgun (WGS) entry which is preliminary data.</text>
</comment>
<keyword evidence="1" id="KW-1133">Transmembrane helix</keyword>
<dbReference type="Proteomes" id="UP000655287">
    <property type="component" value="Unassembled WGS sequence"/>
</dbReference>
<name>A0A919R287_9ACTN</name>
<dbReference type="PANTHER" id="PTHR40763:SF4">
    <property type="entry name" value="DUF1707 DOMAIN-CONTAINING PROTEIN"/>
    <property type="match status" value="1"/>
</dbReference>
<gene>
    <name evidence="3" type="ORF">Sru01_06340</name>
</gene>
<organism evidence="3 4">
    <name type="scientific">Sphaerisporangium rufum</name>
    <dbReference type="NCBI Taxonomy" id="1381558"/>
    <lineage>
        <taxon>Bacteria</taxon>
        <taxon>Bacillati</taxon>
        <taxon>Actinomycetota</taxon>
        <taxon>Actinomycetes</taxon>
        <taxon>Streptosporangiales</taxon>
        <taxon>Streptosporangiaceae</taxon>
        <taxon>Sphaerisporangium</taxon>
    </lineage>
</organism>
<feature type="domain" description="DUF1707" evidence="2">
    <location>
        <begin position="7"/>
        <end position="59"/>
    </location>
</feature>
<dbReference type="RefSeq" id="WP_203982307.1">
    <property type="nucleotide sequence ID" value="NZ_BOOU01000009.1"/>
</dbReference>
<feature type="transmembrane region" description="Helical" evidence="1">
    <location>
        <begin position="85"/>
        <end position="102"/>
    </location>
</feature>
<evidence type="ECO:0000313" key="4">
    <source>
        <dbReference type="Proteomes" id="UP000655287"/>
    </source>
</evidence>
<sequence>MAATPEMRASDGDRDKVAAALREHCAQGRLTMEEFHERLELAYQGRTMGDLQKLTADLPDIDLNAMRAAQPAPVKRSKRGDVREAWTAWAVVVAVCTTIWLMTDAGGYFWPMWVAGPWGAILLVATVAGAAGKKGEGRGR</sequence>
<keyword evidence="1" id="KW-0472">Membrane</keyword>
<dbReference type="EMBL" id="BOOU01000009">
    <property type="protein sequence ID" value="GII75652.1"/>
    <property type="molecule type" value="Genomic_DNA"/>
</dbReference>
<evidence type="ECO:0000256" key="1">
    <source>
        <dbReference type="SAM" id="Phobius"/>
    </source>
</evidence>
<reference evidence="3" key="1">
    <citation type="submission" date="2021-01" db="EMBL/GenBank/DDBJ databases">
        <title>Whole genome shotgun sequence of Sphaerisporangium rufum NBRC 109079.</title>
        <authorList>
            <person name="Komaki H."/>
            <person name="Tamura T."/>
        </authorList>
    </citation>
    <scope>NUCLEOTIDE SEQUENCE</scope>
    <source>
        <strain evidence="3">NBRC 109079</strain>
    </source>
</reference>
<evidence type="ECO:0000313" key="3">
    <source>
        <dbReference type="EMBL" id="GII75652.1"/>
    </source>
</evidence>
<evidence type="ECO:0000259" key="2">
    <source>
        <dbReference type="Pfam" id="PF08044"/>
    </source>
</evidence>
<feature type="transmembrane region" description="Helical" evidence="1">
    <location>
        <begin position="108"/>
        <end position="131"/>
    </location>
</feature>